<keyword evidence="5" id="KW-1185">Reference proteome</keyword>
<name>A0AAD1DKB2_9FLAO</name>
<evidence type="ECO:0000313" key="5">
    <source>
        <dbReference type="Proteomes" id="UP000281741"/>
    </source>
</evidence>
<dbReference type="RefSeq" id="WP_123853707.1">
    <property type="nucleotide sequence ID" value="NZ_CP033912.1"/>
</dbReference>
<evidence type="ECO:0000313" key="4">
    <source>
        <dbReference type="Proteomes" id="UP000274073"/>
    </source>
</evidence>
<dbReference type="Pfam" id="PF22560">
    <property type="entry name" value="GMT-wHTH"/>
    <property type="match status" value="1"/>
</dbReference>
<gene>
    <name evidence="2" type="primary">tcmP</name>
    <name evidence="2" type="ORF">EG349_03685</name>
    <name evidence="3" type="ORF">EG353_01710</name>
</gene>
<accession>A0AAD1DKB2</accession>
<evidence type="ECO:0000259" key="1">
    <source>
        <dbReference type="Pfam" id="PF22560"/>
    </source>
</evidence>
<dbReference type="Proteomes" id="UP000281741">
    <property type="component" value="Chromosome"/>
</dbReference>
<dbReference type="AlphaFoldDB" id="A0AAD1DKB2"/>
<evidence type="ECO:0000313" key="3">
    <source>
        <dbReference type="EMBL" id="AZA94360.1"/>
    </source>
</evidence>
<dbReference type="NCBIfam" id="TIGR04474">
    <property type="entry name" value="tcm_partner"/>
    <property type="match status" value="1"/>
</dbReference>
<dbReference type="InterPro" id="IPR054339">
    <property type="entry name" value="GMT_wHTH"/>
</dbReference>
<reference evidence="4 5" key="1">
    <citation type="submission" date="2018-11" db="EMBL/GenBank/DDBJ databases">
        <title>Proposal to divide the Flavobacteriaceae and reorganize its genera based on Amino Acid Identity values calculated from whole genome sequences.</title>
        <authorList>
            <person name="Nicholson A.C."/>
            <person name="Gulvik C.A."/>
            <person name="Whitney A.M."/>
            <person name="Humrighouse B.W."/>
            <person name="Bell M."/>
            <person name="Holmes B."/>
            <person name="Steigerwalt A.G."/>
            <person name="Villarma A."/>
            <person name="Sheth M."/>
            <person name="Batra D."/>
            <person name="Pryor J."/>
            <person name="Bernardet J.-F."/>
            <person name="Hugo C."/>
            <person name="Kampfer P."/>
            <person name="Newman J."/>
            <person name="McQuiston J.R."/>
        </authorList>
    </citation>
    <scope>NUCLEOTIDE SEQUENCE [LARGE SCALE GENOMIC DNA]</scope>
    <source>
        <strain evidence="2 4">G0207</strain>
        <strain evidence="3 5">H5143</strain>
    </source>
</reference>
<organism evidence="2 4">
    <name type="scientific">Chryseobacterium shandongense</name>
    <dbReference type="NCBI Taxonomy" id="1493872"/>
    <lineage>
        <taxon>Bacteria</taxon>
        <taxon>Pseudomonadati</taxon>
        <taxon>Bacteroidota</taxon>
        <taxon>Flavobacteriia</taxon>
        <taxon>Flavobacteriales</taxon>
        <taxon>Weeksellaceae</taxon>
        <taxon>Chryseobacterium group</taxon>
        <taxon>Chryseobacterium</taxon>
    </lineage>
</organism>
<dbReference type="EMBL" id="CP033915">
    <property type="protein sequence ID" value="AZA85952.1"/>
    <property type="molecule type" value="Genomic_DNA"/>
</dbReference>
<protein>
    <submittedName>
        <fullName evidence="2">Three-Cys-motif partner protein TcmP</fullName>
    </submittedName>
</protein>
<proteinExistence type="predicted"/>
<sequence>MVNFDSKEDLQDHSDAKVKLLGEYLKRYLNIISNDGYTEKINMYDLFCGPGLYNNGGQGSPLVTLYNVKNAFYNIINNKSNKIPKIDCYFNDIDANRINTLKNVIKDKKLHYPNIGNLYFSQNDYEKEVEKLKNTISKYNKEKAFIFIDPCGYKEIKANDIKDLIGNHKKSEVLLWLPIQFMYRFSGEGTPEILKHFISNLNIQQEVQNSENVWDFIYALKKGFQNYLGQNYFVDNFSLKKEENTVFCLYFFTSHIKGYEKMLESKWEIDTEEGRGWDYKGNIPSLFFDQKTNQLEDLLKSYIKQGKRSNYDIYEYTLRAGFLTKHATEVLSNLQKLDKIDVLLFNSDQKARKNSFYIKYYKPNDIERNKVYFVLK</sequence>
<dbReference type="EMBL" id="CP033912">
    <property type="protein sequence ID" value="AZA94360.1"/>
    <property type="molecule type" value="Genomic_DNA"/>
</dbReference>
<evidence type="ECO:0000313" key="2">
    <source>
        <dbReference type="EMBL" id="AZA85952.1"/>
    </source>
</evidence>
<dbReference type="Proteomes" id="UP000274073">
    <property type="component" value="Chromosome"/>
</dbReference>
<dbReference type="InterPro" id="IPR031009">
    <property type="entry name" value="Tcm_partner"/>
</dbReference>
<feature type="domain" description="GMT-like wHTH" evidence="1">
    <location>
        <begin position="278"/>
        <end position="343"/>
    </location>
</feature>